<name>A0AAD9D3U1_9STRA</name>
<dbReference type="AlphaFoldDB" id="A0AAD9D3U1"/>
<feature type="region of interest" description="Disordered" evidence="1">
    <location>
        <begin position="1"/>
        <end position="23"/>
    </location>
</feature>
<sequence length="490" mass="56844">MRKTLLGGTKQQSKQQTVQKSMEGPLPYVEANTKISRVLKHMKLKTNKEDMQASRLDEFYKLVARETAAAIVLQSSCRRVLATACVRQLALETAQATKIQCFVRRFIARRVPQTEANQIGTQRSDNLPIHRENALAKPLVGSKPNPMEDALLASRICRYADQLLCKTNSMHRQTKTCSKRVASMHAEHSKAALKIQCCWRRFDAQLRNRALLYERSVEQHCNKIRIITSEHNYWTQKIHALETHFEDQFNLLQQISPQEVEGGWEEQVKLNLTDTRERITKAKLDMLFRIQVKLKSVESKLNDILSNEKGAADSMNHWGKWRQAEQDALWNFQRQHDDKVAEKEKRKSIVDEQLRWAVKFYVASGKPDKRRPLVVDDSDSVNIRIEELTAAAALQMNKIQEMNHLSRTWTPFQRMMDQFNQGTIFEGLTQNGDTRQYSHEEMVHPTLISQSKSYMARAKLEPFPQKIPWHLLKELETSKKRLNVSLTSIK</sequence>
<dbReference type="Proteomes" id="UP001224775">
    <property type="component" value="Unassembled WGS sequence"/>
</dbReference>
<proteinExistence type="predicted"/>
<dbReference type="InterPro" id="IPR000048">
    <property type="entry name" value="IQ_motif_EF-hand-BS"/>
</dbReference>
<dbReference type="SMART" id="SM00015">
    <property type="entry name" value="IQ"/>
    <property type="match status" value="3"/>
</dbReference>
<evidence type="ECO:0000313" key="2">
    <source>
        <dbReference type="EMBL" id="KAK1732911.1"/>
    </source>
</evidence>
<evidence type="ECO:0000256" key="1">
    <source>
        <dbReference type="SAM" id="MobiDB-lite"/>
    </source>
</evidence>
<keyword evidence="3" id="KW-1185">Reference proteome</keyword>
<organism evidence="2 3">
    <name type="scientific">Skeletonema marinoi</name>
    <dbReference type="NCBI Taxonomy" id="267567"/>
    <lineage>
        <taxon>Eukaryota</taxon>
        <taxon>Sar</taxon>
        <taxon>Stramenopiles</taxon>
        <taxon>Ochrophyta</taxon>
        <taxon>Bacillariophyta</taxon>
        <taxon>Coscinodiscophyceae</taxon>
        <taxon>Thalassiosirophycidae</taxon>
        <taxon>Thalassiosirales</taxon>
        <taxon>Skeletonemataceae</taxon>
        <taxon>Skeletonema</taxon>
        <taxon>Skeletonema marinoi-dohrnii complex</taxon>
    </lineage>
</organism>
<feature type="compositionally biased region" description="Low complexity" evidence="1">
    <location>
        <begin position="9"/>
        <end position="21"/>
    </location>
</feature>
<reference evidence="2" key="1">
    <citation type="submission" date="2023-06" db="EMBL/GenBank/DDBJ databases">
        <title>Survivors Of The Sea: Transcriptome response of Skeletonema marinoi to long-term dormancy.</title>
        <authorList>
            <person name="Pinder M.I.M."/>
            <person name="Kourtchenko O."/>
            <person name="Robertson E.K."/>
            <person name="Larsson T."/>
            <person name="Maumus F."/>
            <person name="Osuna-Cruz C.M."/>
            <person name="Vancaester E."/>
            <person name="Stenow R."/>
            <person name="Vandepoele K."/>
            <person name="Ploug H."/>
            <person name="Bruchert V."/>
            <person name="Godhe A."/>
            <person name="Topel M."/>
        </authorList>
    </citation>
    <scope>NUCLEOTIDE SEQUENCE</scope>
    <source>
        <strain evidence="2">R05AC</strain>
    </source>
</reference>
<protein>
    <submittedName>
        <fullName evidence="2">Uncharacterized protein</fullName>
    </submittedName>
</protein>
<gene>
    <name evidence="2" type="ORF">QTG54_016449</name>
</gene>
<dbReference type="EMBL" id="JATAAI010000056">
    <property type="protein sequence ID" value="KAK1732911.1"/>
    <property type="molecule type" value="Genomic_DNA"/>
</dbReference>
<dbReference type="Pfam" id="PF00612">
    <property type="entry name" value="IQ"/>
    <property type="match status" value="2"/>
</dbReference>
<accession>A0AAD9D3U1</accession>
<evidence type="ECO:0000313" key="3">
    <source>
        <dbReference type="Proteomes" id="UP001224775"/>
    </source>
</evidence>
<comment type="caution">
    <text evidence="2">The sequence shown here is derived from an EMBL/GenBank/DDBJ whole genome shotgun (WGS) entry which is preliminary data.</text>
</comment>